<feature type="transmembrane region" description="Helical" evidence="1">
    <location>
        <begin position="63"/>
        <end position="80"/>
    </location>
</feature>
<keyword evidence="1" id="KW-1133">Transmembrane helix</keyword>
<name>A0A2N9MAF0_9BACT</name>
<feature type="transmembrane region" description="Helical" evidence="1">
    <location>
        <begin position="239"/>
        <end position="256"/>
    </location>
</feature>
<proteinExistence type="predicted"/>
<feature type="transmembrane region" description="Helical" evidence="1">
    <location>
        <begin position="268"/>
        <end position="288"/>
    </location>
</feature>
<evidence type="ECO:0000313" key="2">
    <source>
        <dbReference type="EMBL" id="SPE32454.1"/>
    </source>
</evidence>
<feature type="transmembrane region" description="Helical" evidence="1">
    <location>
        <begin position="32"/>
        <end position="51"/>
    </location>
</feature>
<dbReference type="EMBL" id="OKRB01000161">
    <property type="protein sequence ID" value="SPE32454.1"/>
    <property type="molecule type" value="Genomic_DNA"/>
</dbReference>
<evidence type="ECO:0000256" key="1">
    <source>
        <dbReference type="SAM" id="Phobius"/>
    </source>
</evidence>
<feature type="transmembrane region" description="Helical" evidence="1">
    <location>
        <begin position="294"/>
        <end position="316"/>
    </location>
</feature>
<reference evidence="3" key="1">
    <citation type="submission" date="2018-02" db="EMBL/GenBank/DDBJ databases">
        <authorList>
            <person name="Hausmann B."/>
        </authorList>
    </citation>
    <scope>NUCLEOTIDE SEQUENCE [LARGE SCALE GENOMIC DNA]</scope>
    <source>
        <strain evidence="3">Peat soil MAG SbA5</strain>
    </source>
</reference>
<keyword evidence="1" id="KW-0812">Transmembrane</keyword>
<organism evidence="2 3">
    <name type="scientific">Candidatus Sulfuritelmatomonas gaucii</name>
    <dbReference type="NCBI Taxonomy" id="2043161"/>
    <lineage>
        <taxon>Bacteria</taxon>
        <taxon>Pseudomonadati</taxon>
        <taxon>Acidobacteriota</taxon>
        <taxon>Terriglobia</taxon>
        <taxon>Terriglobales</taxon>
        <taxon>Acidobacteriaceae</taxon>
        <taxon>Candidatus Sulfuritelmatomonas</taxon>
    </lineage>
</organism>
<dbReference type="AlphaFoldDB" id="A0A2N9MAF0"/>
<keyword evidence="1" id="KW-0472">Membrane</keyword>
<dbReference type="Proteomes" id="UP000239735">
    <property type="component" value="Unassembled WGS sequence"/>
</dbReference>
<feature type="transmembrane region" description="Helical" evidence="1">
    <location>
        <begin position="143"/>
        <end position="162"/>
    </location>
</feature>
<protein>
    <submittedName>
        <fullName evidence="2">Uncharacterized protein</fullName>
    </submittedName>
</protein>
<sequence>MSYPQRCILAAVTLFFIAPLVAEYLLGDFAITFLSPLIIMAPMYGGGALLIRELARHTGRGWPTILLLGCAYCLIEEGYTTQTLFNPNVFGMHMHLLSHAWIPALGIGAWWTLFMLNVHPFWSIGVSIALVEGLFPSHAHTPWLGKVGLCVAAILFAVGIYANTSYSFHHDPFRASHTQFLVTAMLVVAFAAAAFMIPAPRVPQQKPGPAPSPWLAAAATFLLGFAVFLAPIFWNWGAVAWIFAIDLVFLSSLRMLSRRDGWTSLHTLSVGAGGALVYGMHAFLQGPVVPSPKWAVLTSHVLLLVLALAVITLAALRTRSTLRAGSLQPISADSH</sequence>
<accession>A0A2N9MAF0</accession>
<gene>
    <name evidence="2" type="ORF">SBA5_980024</name>
</gene>
<feature type="transmembrane region" description="Helical" evidence="1">
    <location>
        <begin position="214"/>
        <end position="233"/>
    </location>
</feature>
<evidence type="ECO:0000313" key="3">
    <source>
        <dbReference type="Proteomes" id="UP000239735"/>
    </source>
</evidence>
<dbReference type="OrthoDB" id="8478704at2"/>
<feature type="transmembrane region" description="Helical" evidence="1">
    <location>
        <begin position="100"/>
        <end position="131"/>
    </location>
</feature>
<feature type="transmembrane region" description="Helical" evidence="1">
    <location>
        <begin position="182"/>
        <end position="202"/>
    </location>
</feature>